<comment type="caution">
    <text evidence="5">The sequence shown here is derived from an EMBL/GenBank/DDBJ whole genome shotgun (WGS) entry which is preliminary data.</text>
</comment>
<keyword evidence="1" id="KW-0719">Serine esterase</keyword>
<evidence type="ECO:0000313" key="5">
    <source>
        <dbReference type="EMBL" id="RAQ30509.1"/>
    </source>
</evidence>
<evidence type="ECO:0000259" key="4">
    <source>
        <dbReference type="Pfam" id="PF22244"/>
    </source>
</evidence>
<dbReference type="EMBL" id="QLYR01000001">
    <property type="protein sequence ID" value="RAQ30509.1"/>
    <property type="molecule type" value="Genomic_DNA"/>
</dbReference>
<evidence type="ECO:0000256" key="3">
    <source>
        <dbReference type="ARBA" id="ARBA00022801"/>
    </source>
</evidence>
<organism evidence="5 6">
    <name type="scientific">Hydrogeniiclostridium mannosilyticum</name>
    <dbReference type="NCBI Taxonomy" id="2764322"/>
    <lineage>
        <taxon>Bacteria</taxon>
        <taxon>Bacillati</taxon>
        <taxon>Bacillota</taxon>
        <taxon>Clostridia</taxon>
        <taxon>Eubacteriales</taxon>
        <taxon>Acutalibacteraceae</taxon>
        <taxon>Hydrogeniiclostridium</taxon>
    </lineage>
</organism>
<keyword evidence="2" id="KW-0732">Signal</keyword>
<dbReference type="InterPro" id="IPR054579">
    <property type="entry name" value="GCE-like_dom"/>
</dbReference>
<evidence type="ECO:0000313" key="6">
    <source>
        <dbReference type="Proteomes" id="UP000249377"/>
    </source>
</evidence>
<dbReference type="Gene3D" id="3.40.50.1820">
    <property type="entry name" value="alpha/beta hydrolase"/>
    <property type="match status" value="1"/>
</dbReference>
<evidence type="ECO:0000256" key="2">
    <source>
        <dbReference type="ARBA" id="ARBA00022729"/>
    </source>
</evidence>
<dbReference type="GO" id="GO:0052689">
    <property type="term" value="F:carboxylic ester hydrolase activity"/>
    <property type="evidence" value="ECO:0007669"/>
    <property type="project" value="UniProtKB-KW"/>
</dbReference>
<keyword evidence="3" id="KW-0378">Hydrolase</keyword>
<protein>
    <recommendedName>
        <fullName evidence="4">4-O-methyl-glucuronoyl methylesterase-like domain-containing protein</fullName>
    </recommendedName>
</protein>
<accession>A0A328UGL8</accession>
<gene>
    <name evidence="5" type="ORF">DPQ25_03145</name>
</gene>
<dbReference type="SUPFAM" id="SSF53474">
    <property type="entry name" value="alpha/beta-Hydrolases"/>
    <property type="match status" value="1"/>
</dbReference>
<dbReference type="AlphaFoldDB" id="A0A328UGL8"/>
<dbReference type="RefSeq" id="WP_112331706.1">
    <property type="nucleotide sequence ID" value="NZ_JADPHD010000001.1"/>
</dbReference>
<reference evidence="5 6" key="1">
    <citation type="submission" date="2018-06" db="EMBL/GenBank/DDBJ databases">
        <title>Noncontiguous genome sequence of Ruminococcaceae bacterium ASD2818.</title>
        <authorList>
            <person name="Chaplin A.V."/>
            <person name="Sokolova S.R."/>
            <person name="Kochetkova T.O."/>
            <person name="Goltsov A.Y."/>
            <person name="Trofimov D.Y."/>
            <person name="Efimov B.A."/>
        </authorList>
    </citation>
    <scope>NUCLEOTIDE SEQUENCE [LARGE SCALE GENOMIC DNA]</scope>
    <source>
        <strain evidence="5 6">ASD2818</strain>
    </source>
</reference>
<name>A0A328UGL8_9FIRM</name>
<evidence type="ECO:0000256" key="1">
    <source>
        <dbReference type="ARBA" id="ARBA00022487"/>
    </source>
</evidence>
<sequence length="361" mass="39944">MATLQEILAARKLPELMTMNDGGAVAGIGGWEKRRVELLDVLAQEVYGVSPAPVPASWKLEEEAAAYADKAVEKRFTVSFDTPKGVFSFPLYLAVPRSEKPAPCILLMNFRAQIPDEYYPVEEILDHGFATACVYYEDVSSDDADMENGLAGCYSLAERRDGQMGKIGCWAYAMSRAADVLLEQPELRKDGIITAGHSRLGKTSLWCAAQDRRVAGCISNDAGCSGDAVTRGKLGEHIVDITANYPFWFSASYQRHRNREEQMPFDQHFLLAAIAPRPLAIGSAQIDEWADPQSQLLSCIAAGPAWQLYGLGALAMPQEMIPVDSALQDGAVSFHYRSGTHFLSRRDWQYYLNFFAKKLKL</sequence>
<dbReference type="Pfam" id="PF22244">
    <property type="entry name" value="GCE_fung"/>
    <property type="match status" value="1"/>
</dbReference>
<keyword evidence="6" id="KW-1185">Reference proteome</keyword>
<proteinExistence type="predicted"/>
<feature type="domain" description="4-O-methyl-glucuronoyl methylesterase-like" evidence="4">
    <location>
        <begin position="87"/>
        <end position="310"/>
    </location>
</feature>
<dbReference type="Proteomes" id="UP000249377">
    <property type="component" value="Unassembled WGS sequence"/>
</dbReference>
<dbReference type="InterPro" id="IPR029058">
    <property type="entry name" value="AB_hydrolase_fold"/>
</dbReference>